<keyword evidence="2" id="KW-1185">Reference proteome</keyword>
<accession>A0A244CQR0</accession>
<reference evidence="1 2" key="1">
    <citation type="submission" date="2017-02" db="EMBL/GenBank/DDBJ databases">
        <title>Pseudoalteromonas ulvae TC14 Genome.</title>
        <authorList>
            <person name="Molmeret M."/>
        </authorList>
    </citation>
    <scope>NUCLEOTIDE SEQUENCE [LARGE SCALE GENOMIC DNA]</scope>
    <source>
        <strain evidence="1">TC14</strain>
    </source>
</reference>
<evidence type="ECO:0000313" key="2">
    <source>
        <dbReference type="Proteomes" id="UP000194841"/>
    </source>
</evidence>
<comment type="caution">
    <text evidence="1">The sequence shown here is derived from an EMBL/GenBank/DDBJ whole genome shotgun (WGS) entry which is preliminary data.</text>
</comment>
<gene>
    <name evidence="1" type="ORF">B1199_06090</name>
</gene>
<proteinExistence type="predicted"/>
<sequence>MKDQEFVARYVTRNLSAIDLVNFAETKLTSGIYSDRLLEILDAEPKSLAELSVPFEDFILESGGDIPDFERAINELTYYHISRIAAEEVNPIKEFKLLLELISGYDLHSGITEYVGDNIGIHLLIGLYYSIDDLDVPDSRVEYGLNKIKQDMIKECRNWLILNREN</sequence>
<name>A0A244CQR0_PSEDV</name>
<evidence type="ECO:0000313" key="1">
    <source>
        <dbReference type="EMBL" id="OUL57935.1"/>
    </source>
</evidence>
<organism evidence="1 2">
    <name type="scientific">Pseudoalteromonas ulvae</name>
    <dbReference type="NCBI Taxonomy" id="107327"/>
    <lineage>
        <taxon>Bacteria</taxon>
        <taxon>Pseudomonadati</taxon>
        <taxon>Pseudomonadota</taxon>
        <taxon>Gammaproteobacteria</taxon>
        <taxon>Alteromonadales</taxon>
        <taxon>Pseudoalteromonadaceae</taxon>
        <taxon>Pseudoalteromonas</taxon>
    </lineage>
</organism>
<dbReference type="OrthoDB" id="6293501at2"/>
<dbReference type="EMBL" id="MWPV01000002">
    <property type="protein sequence ID" value="OUL57935.1"/>
    <property type="molecule type" value="Genomic_DNA"/>
</dbReference>
<dbReference type="Proteomes" id="UP000194841">
    <property type="component" value="Unassembled WGS sequence"/>
</dbReference>
<dbReference type="AlphaFoldDB" id="A0A244CQR0"/>
<dbReference type="RefSeq" id="WP_086743241.1">
    <property type="nucleotide sequence ID" value="NZ_MWPV01000002.1"/>
</dbReference>
<protein>
    <submittedName>
        <fullName evidence="1">Uncharacterized protein</fullName>
    </submittedName>
</protein>